<keyword evidence="2" id="KW-1015">Disulfide bond</keyword>
<dbReference type="EMBL" id="UINC01088030">
    <property type="protein sequence ID" value="SVC37902.1"/>
    <property type="molecule type" value="Genomic_DNA"/>
</dbReference>
<feature type="non-terminal residue" evidence="4">
    <location>
        <position position="1"/>
    </location>
</feature>
<protein>
    <recommendedName>
        <fullName evidence="3">LamG-like jellyroll fold domain-containing protein</fullName>
    </recommendedName>
</protein>
<dbReference type="InterPro" id="IPR013320">
    <property type="entry name" value="ConA-like_dom_sf"/>
</dbReference>
<organism evidence="4">
    <name type="scientific">marine metagenome</name>
    <dbReference type="NCBI Taxonomy" id="408172"/>
    <lineage>
        <taxon>unclassified sequences</taxon>
        <taxon>metagenomes</taxon>
        <taxon>ecological metagenomes</taxon>
    </lineage>
</organism>
<dbReference type="Gene3D" id="2.60.120.260">
    <property type="entry name" value="Galactose-binding domain-like"/>
    <property type="match status" value="1"/>
</dbReference>
<dbReference type="AlphaFoldDB" id="A0A382LS45"/>
<accession>A0A382LS45</accession>
<sequence length="397" mass="43292">RVKLVNANHEAITDEFVQSFYVTNGLTQHIYEDFENPDVPTGWAVSSNGEGWYITDDGGIQAWEVETGVGNYAIANDDAGNNDGESDFNDGSVDYMVMPVQNFNAFGGPVALEFGSYFDGSWNQDAYIEYSLDGGTSWIEHRQIGGGDQWERQYVDLTQLAGQESVLLAFHTSDNGGWGAGWAVDDVTIVDAYDGTRFDNTSSIVLDGQDDYIEISADPGFTIENQDLTIAAWIESPNDADVLQSIFQGWYGFGYQLSLANGVVNAVFREPDGNGVGTQGSTDLRSTGWRYVAVTLNASDVRVYVDGQLDGQGQFNVVPSGNGEDNLTIGNSPWAETENFSGTVDEVAVWNRVLGRDDIENNMYYGTEVYSDESLIAYWNFNSGGGDVANDMSGNGH</sequence>
<dbReference type="InterPro" id="IPR006558">
    <property type="entry name" value="LamG-like"/>
</dbReference>
<evidence type="ECO:0000256" key="1">
    <source>
        <dbReference type="ARBA" id="ARBA00022729"/>
    </source>
</evidence>
<dbReference type="Gene3D" id="2.60.120.200">
    <property type="match status" value="1"/>
</dbReference>
<evidence type="ECO:0000313" key="4">
    <source>
        <dbReference type="EMBL" id="SVC37902.1"/>
    </source>
</evidence>
<evidence type="ECO:0000256" key="2">
    <source>
        <dbReference type="ARBA" id="ARBA00023157"/>
    </source>
</evidence>
<gene>
    <name evidence="4" type="ORF">METZ01_LOCUS290756</name>
</gene>
<evidence type="ECO:0000259" key="3">
    <source>
        <dbReference type="SMART" id="SM00560"/>
    </source>
</evidence>
<name>A0A382LS45_9ZZZZ</name>
<feature type="non-terminal residue" evidence="4">
    <location>
        <position position="397"/>
    </location>
</feature>
<keyword evidence="1" id="KW-0732">Signal</keyword>
<reference evidence="4" key="1">
    <citation type="submission" date="2018-05" db="EMBL/GenBank/DDBJ databases">
        <authorList>
            <person name="Lanie J.A."/>
            <person name="Ng W.-L."/>
            <person name="Kazmierczak K.M."/>
            <person name="Andrzejewski T.M."/>
            <person name="Davidsen T.M."/>
            <person name="Wayne K.J."/>
            <person name="Tettelin H."/>
            <person name="Glass J.I."/>
            <person name="Rusch D."/>
            <person name="Podicherti R."/>
            <person name="Tsui H.-C.T."/>
            <person name="Winkler M.E."/>
        </authorList>
    </citation>
    <scope>NUCLEOTIDE SEQUENCE</scope>
</reference>
<feature type="domain" description="LamG-like jellyroll fold" evidence="3">
    <location>
        <begin position="226"/>
        <end position="357"/>
    </location>
</feature>
<dbReference type="Pfam" id="PF13385">
    <property type="entry name" value="Laminin_G_3"/>
    <property type="match status" value="1"/>
</dbReference>
<proteinExistence type="predicted"/>
<dbReference type="SUPFAM" id="SSF49899">
    <property type="entry name" value="Concanavalin A-like lectins/glucanases"/>
    <property type="match status" value="2"/>
</dbReference>
<dbReference type="SMART" id="SM00560">
    <property type="entry name" value="LamGL"/>
    <property type="match status" value="1"/>
</dbReference>